<dbReference type="EC" id="3.1.-.-" evidence="3"/>
<dbReference type="PANTHER" id="PTHR22946">
    <property type="entry name" value="DIENELACTONE HYDROLASE DOMAIN-CONTAINING PROTEIN-RELATED"/>
    <property type="match status" value="1"/>
</dbReference>
<evidence type="ECO:0000259" key="2">
    <source>
        <dbReference type="Pfam" id="PF01738"/>
    </source>
</evidence>
<gene>
    <name evidence="3" type="ORF">ACFSKU_04595</name>
</gene>
<keyword evidence="4" id="KW-1185">Reference proteome</keyword>
<feature type="domain" description="Dienelactone hydrolase" evidence="2">
    <location>
        <begin position="185"/>
        <end position="342"/>
    </location>
</feature>
<protein>
    <submittedName>
        <fullName evidence="3">Dienelactone hydrolase family protein</fullName>
        <ecNumber evidence="3">3.1.-.-</ecNumber>
    </submittedName>
</protein>
<reference evidence="4" key="1">
    <citation type="journal article" date="2019" name="Int. J. Syst. Evol. Microbiol.">
        <title>The Global Catalogue of Microorganisms (GCM) 10K type strain sequencing project: providing services to taxonomists for standard genome sequencing and annotation.</title>
        <authorList>
            <consortium name="The Broad Institute Genomics Platform"/>
            <consortium name="The Broad Institute Genome Sequencing Center for Infectious Disease"/>
            <person name="Wu L."/>
            <person name="Ma J."/>
        </authorList>
    </citation>
    <scope>NUCLEOTIDE SEQUENCE [LARGE SCALE GENOMIC DNA]</scope>
    <source>
        <strain evidence="4">JCM 16545</strain>
    </source>
</reference>
<evidence type="ECO:0000313" key="3">
    <source>
        <dbReference type="EMBL" id="MFD2066150.1"/>
    </source>
</evidence>
<keyword evidence="3" id="KW-0378">Hydrolase</keyword>
<dbReference type="PANTHER" id="PTHR22946:SF8">
    <property type="entry name" value="ACETYL XYLAN ESTERASE DOMAIN-CONTAINING PROTEIN"/>
    <property type="match status" value="1"/>
</dbReference>
<dbReference type="InterPro" id="IPR029058">
    <property type="entry name" value="AB_hydrolase_fold"/>
</dbReference>
<sequence>MITYWNVWIRNMFINWRGLNLSISKTLACSLTLLYTSTISFAQQVTSDVGNFYPLLDSYGSKNEVSLSYLAKDWKDAEEWRKAAKAKLNELLAFNPEPAPLNTEILNTTKRAGYTQYLVRYNLNALQKTEAFLLVPDNLTKPAPAVIALHDHGGFYYFGKEKHTLTDNRPAILVEYIQNLYEGRSYADELAKRGFVVLCPDAIYFGSQKLDPEALTPGVSKSYLSQISKADESASIKAYNKLAGANEVAMEKTILTSGTTWLGIIAQGDKVAVDFLLSRPEVVPDKIGCIGLSLGGLRSTYLFGLDSRIQVGVIAAFSTTYQQMLKEHAHHTWMMYVPRQYQFLDLPDVASLNAPRPLMVMNCNQDKLFSHSGMQAAEQKLSAVYKKMKASDKFKCNYYDEPHSMTIPMQEDAFAWLEKWLK</sequence>
<dbReference type="Gene3D" id="3.40.50.1820">
    <property type="entry name" value="alpha/beta hydrolase"/>
    <property type="match status" value="1"/>
</dbReference>
<evidence type="ECO:0000313" key="4">
    <source>
        <dbReference type="Proteomes" id="UP001597369"/>
    </source>
</evidence>
<dbReference type="EMBL" id="JBHUHV010000017">
    <property type="protein sequence ID" value="MFD2066150.1"/>
    <property type="molecule type" value="Genomic_DNA"/>
</dbReference>
<dbReference type="RefSeq" id="WP_229961415.1">
    <property type="nucleotide sequence ID" value="NZ_JAJJWI010000012.1"/>
</dbReference>
<feature type="chain" id="PRO_5046165613" evidence="1">
    <location>
        <begin position="43"/>
        <end position="422"/>
    </location>
</feature>
<dbReference type="SUPFAM" id="SSF53474">
    <property type="entry name" value="alpha/beta-Hydrolases"/>
    <property type="match status" value="1"/>
</dbReference>
<accession>A0ABW4WWL7</accession>
<evidence type="ECO:0000256" key="1">
    <source>
        <dbReference type="SAM" id="SignalP"/>
    </source>
</evidence>
<keyword evidence="1" id="KW-0732">Signal</keyword>
<dbReference type="InterPro" id="IPR002925">
    <property type="entry name" value="Dienelactn_hydro"/>
</dbReference>
<comment type="caution">
    <text evidence="3">The sequence shown here is derived from an EMBL/GenBank/DDBJ whole genome shotgun (WGS) entry which is preliminary data.</text>
</comment>
<organism evidence="3 4">
    <name type="scientific">Pontibacter silvestris</name>
    <dbReference type="NCBI Taxonomy" id="2305183"/>
    <lineage>
        <taxon>Bacteria</taxon>
        <taxon>Pseudomonadati</taxon>
        <taxon>Bacteroidota</taxon>
        <taxon>Cytophagia</taxon>
        <taxon>Cytophagales</taxon>
        <taxon>Hymenobacteraceae</taxon>
        <taxon>Pontibacter</taxon>
    </lineage>
</organism>
<dbReference type="Proteomes" id="UP001597369">
    <property type="component" value="Unassembled WGS sequence"/>
</dbReference>
<dbReference type="InterPro" id="IPR050261">
    <property type="entry name" value="FrsA_esterase"/>
</dbReference>
<dbReference type="GO" id="GO:0016787">
    <property type="term" value="F:hydrolase activity"/>
    <property type="evidence" value="ECO:0007669"/>
    <property type="project" value="UniProtKB-KW"/>
</dbReference>
<feature type="signal peptide" evidence="1">
    <location>
        <begin position="1"/>
        <end position="42"/>
    </location>
</feature>
<proteinExistence type="predicted"/>
<dbReference type="Pfam" id="PF01738">
    <property type="entry name" value="DLH"/>
    <property type="match status" value="1"/>
</dbReference>
<name>A0ABW4WWL7_9BACT</name>